<gene>
    <name evidence="2" type="primary">ATP8</name>
</gene>
<name>A0A6B9ITE9_9HEMI</name>
<organism evidence="2">
    <name type="scientific">Oncopsis nigrofasciata</name>
    <dbReference type="NCBI Taxonomy" id="2689619"/>
    <lineage>
        <taxon>Eukaryota</taxon>
        <taxon>Metazoa</taxon>
        <taxon>Ecdysozoa</taxon>
        <taxon>Arthropoda</taxon>
        <taxon>Hexapoda</taxon>
        <taxon>Insecta</taxon>
        <taxon>Pterygota</taxon>
        <taxon>Neoptera</taxon>
        <taxon>Paraneoptera</taxon>
        <taxon>Hemiptera</taxon>
        <taxon>Auchenorrhyncha</taxon>
        <taxon>Membracoidea</taxon>
        <taxon>Cicadellidae</taxon>
        <taxon>Eurymelinae</taxon>
        <taxon>Macropsini</taxon>
        <taxon>Oncopsis</taxon>
    </lineage>
</organism>
<dbReference type="EMBL" id="MG813492">
    <property type="protein sequence ID" value="QGZ10079.1"/>
    <property type="molecule type" value="Genomic_DNA"/>
</dbReference>
<keyword evidence="2" id="KW-0496">Mitochondrion</keyword>
<protein>
    <submittedName>
        <fullName evidence="2">ATP synthase F0 subunit 8</fullName>
    </submittedName>
</protein>
<evidence type="ECO:0000313" key="2">
    <source>
        <dbReference type="EMBL" id="QGZ10079.1"/>
    </source>
</evidence>
<dbReference type="AlphaFoldDB" id="A0A6B9ITE9"/>
<accession>A0A6B9ITE9</accession>
<proteinExistence type="predicted"/>
<reference evidence="2" key="1">
    <citation type="submission" date="2018-01" db="EMBL/GenBank/DDBJ databases">
        <authorList>
            <person name="Dai R.H."/>
            <person name="Wang J.J."/>
        </authorList>
    </citation>
    <scope>NUCLEOTIDE SEQUENCE</scope>
</reference>
<sequence>MPQMAPMWWLTLEIMFSASFMLIMIMMYFNMKINMKKTNKIFMKKIKWMW</sequence>
<evidence type="ECO:0000256" key="1">
    <source>
        <dbReference type="SAM" id="Phobius"/>
    </source>
</evidence>
<keyword evidence="1" id="KW-0812">Transmembrane</keyword>
<keyword evidence="1" id="KW-1133">Transmembrane helix</keyword>
<geneLocation type="mitochondrion" evidence="2"/>
<feature type="transmembrane region" description="Helical" evidence="1">
    <location>
        <begin position="6"/>
        <end position="29"/>
    </location>
</feature>
<keyword evidence="1" id="KW-0472">Membrane</keyword>